<proteinExistence type="predicted"/>
<name>A0ABV0NA92_9TELE</name>
<reference evidence="1 2" key="1">
    <citation type="submission" date="2021-06" db="EMBL/GenBank/DDBJ databases">
        <authorList>
            <person name="Palmer J.M."/>
        </authorList>
    </citation>
    <scope>NUCLEOTIDE SEQUENCE [LARGE SCALE GENOMIC DNA]</scope>
    <source>
        <strain evidence="1 2">GA_2019</strain>
        <tissue evidence="1">Muscle</tissue>
    </source>
</reference>
<organism evidence="1 2">
    <name type="scientific">Goodea atripinnis</name>
    <dbReference type="NCBI Taxonomy" id="208336"/>
    <lineage>
        <taxon>Eukaryota</taxon>
        <taxon>Metazoa</taxon>
        <taxon>Chordata</taxon>
        <taxon>Craniata</taxon>
        <taxon>Vertebrata</taxon>
        <taxon>Euteleostomi</taxon>
        <taxon>Actinopterygii</taxon>
        <taxon>Neopterygii</taxon>
        <taxon>Teleostei</taxon>
        <taxon>Neoteleostei</taxon>
        <taxon>Acanthomorphata</taxon>
        <taxon>Ovalentaria</taxon>
        <taxon>Atherinomorphae</taxon>
        <taxon>Cyprinodontiformes</taxon>
        <taxon>Goodeidae</taxon>
        <taxon>Goodea</taxon>
    </lineage>
</organism>
<comment type="caution">
    <text evidence="1">The sequence shown here is derived from an EMBL/GenBank/DDBJ whole genome shotgun (WGS) entry which is preliminary data.</text>
</comment>
<sequence length="138" mass="16130">MSGLVSPMPWSQISYHSNLCPQFPPPGMRTCYHFHLNTCLPHWSILQLPLFINWFVCNTRGWFLMLCYLATLVDFPSSFLWFSFCLPPEHTLWTTCLNFELCLSACKSVYLHIKYFIYSPCDLRAVFCILVLPPNPQL</sequence>
<evidence type="ECO:0000313" key="2">
    <source>
        <dbReference type="Proteomes" id="UP001476798"/>
    </source>
</evidence>
<dbReference type="Proteomes" id="UP001476798">
    <property type="component" value="Unassembled WGS sequence"/>
</dbReference>
<keyword evidence="2" id="KW-1185">Reference proteome</keyword>
<evidence type="ECO:0000313" key="1">
    <source>
        <dbReference type="EMBL" id="MEQ2168320.1"/>
    </source>
</evidence>
<dbReference type="EMBL" id="JAHRIO010030848">
    <property type="protein sequence ID" value="MEQ2168320.1"/>
    <property type="molecule type" value="Genomic_DNA"/>
</dbReference>
<gene>
    <name evidence="1" type="ORF">GOODEAATRI_013082</name>
</gene>
<accession>A0ABV0NA92</accession>
<protein>
    <submittedName>
        <fullName evidence="1">Uncharacterized protein</fullName>
    </submittedName>
</protein>